<accession>A0A2M6XCS4</accession>
<feature type="signal peptide" evidence="2">
    <location>
        <begin position="1"/>
        <end position="24"/>
    </location>
</feature>
<evidence type="ECO:0000256" key="1">
    <source>
        <dbReference type="SAM" id="Phobius"/>
    </source>
</evidence>
<feature type="chain" id="PRO_5014623860" evidence="2">
    <location>
        <begin position="25"/>
        <end position="130"/>
    </location>
</feature>
<organism evidence="3 4">
    <name type="scientific">Candidatus Shapirobacteria bacterium CG08_land_8_20_14_0_20_39_18</name>
    <dbReference type="NCBI Taxonomy" id="1974883"/>
    <lineage>
        <taxon>Bacteria</taxon>
        <taxon>Candidatus Shapironibacteriota</taxon>
    </lineage>
</organism>
<keyword evidence="2" id="KW-0732">Signal</keyword>
<sequence length="130" mass="13748">MKKTILSLAGTASLMVNLAGSAFAQANDIINLKPTTGQWVNMANLDIGSMLSAIVQLIMVVAALAFFFMLVIGGIQWLVSGGDKAGTEGAKNRITAALIGLVIVFSAWAITSLIEKFFDIHILNVNIPTI</sequence>
<feature type="transmembrane region" description="Helical" evidence="1">
    <location>
        <begin position="50"/>
        <end position="73"/>
    </location>
</feature>
<protein>
    <submittedName>
        <fullName evidence="3">Uncharacterized protein</fullName>
    </submittedName>
</protein>
<dbReference type="Proteomes" id="UP000228996">
    <property type="component" value="Unassembled WGS sequence"/>
</dbReference>
<keyword evidence="1" id="KW-1133">Transmembrane helix</keyword>
<keyword evidence="1" id="KW-0472">Membrane</keyword>
<dbReference type="EMBL" id="PEYO01000017">
    <property type="protein sequence ID" value="PIU03478.1"/>
    <property type="molecule type" value="Genomic_DNA"/>
</dbReference>
<feature type="transmembrane region" description="Helical" evidence="1">
    <location>
        <begin position="94"/>
        <end position="114"/>
    </location>
</feature>
<dbReference type="AlphaFoldDB" id="A0A2M6XCS4"/>
<keyword evidence="1" id="KW-0812">Transmembrane</keyword>
<name>A0A2M6XCS4_9BACT</name>
<reference evidence="4" key="1">
    <citation type="submission" date="2017-09" db="EMBL/GenBank/DDBJ databases">
        <title>Depth-based differentiation of microbial function through sediment-hosted aquifers and enrichment of novel symbionts in the deep terrestrial subsurface.</title>
        <authorList>
            <person name="Probst A.J."/>
            <person name="Ladd B."/>
            <person name="Jarett J.K."/>
            <person name="Geller-Mcgrath D.E."/>
            <person name="Sieber C.M.K."/>
            <person name="Emerson J.B."/>
            <person name="Anantharaman K."/>
            <person name="Thomas B.C."/>
            <person name="Malmstrom R."/>
            <person name="Stieglmeier M."/>
            <person name="Klingl A."/>
            <person name="Woyke T."/>
            <person name="Ryan C.M."/>
            <person name="Banfield J.F."/>
        </authorList>
    </citation>
    <scope>NUCLEOTIDE SEQUENCE [LARGE SCALE GENOMIC DNA]</scope>
</reference>
<proteinExistence type="predicted"/>
<dbReference type="InterPro" id="IPR043993">
    <property type="entry name" value="T4SS_pilin"/>
</dbReference>
<comment type="caution">
    <text evidence="3">The sequence shown here is derived from an EMBL/GenBank/DDBJ whole genome shotgun (WGS) entry which is preliminary data.</text>
</comment>
<gene>
    <name evidence="3" type="ORF">COT44_03470</name>
</gene>
<evidence type="ECO:0000256" key="2">
    <source>
        <dbReference type="SAM" id="SignalP"/>
    </source>
</evidence>
<evidence type="ECO:0000313" key="4">
    <source>
        <dbReference type="Proteomes" id="UP000228996"/>
    </source>
</evidence>
<evidence type="ECO:0000313" key="3">
    <source>
        <dbReference type="EMBL" id="PIU03478.1"/>
    </source>
</evidence>
<dbReference type="Pfam" id="PF18895">
    <property type="entry name" value="T4SS_pilin"/>
    <property type="match status" value="1"/>
</dbReference>